<name>A0A1E3L9L2_9BACL</name>
<organism evidence="6 7">
    <name type="scientific">Paenibacillus nuruki</name>
    <dbReference type="NCBI Taxonomy" id="1886670"/>
    <lineage>
        <taxon>Bacteria</taxon>
        <taxon>Bacillati</taxon>
        <taxon>Bacillota</taxon>
        <taxon>Bacilli</taxon>
        <taxon>Bacillales</taxon>
        <taxon>Paenibacillaceae</taxon>
        <taxon>Paenibacillus</taxon>
    </lineage>
</organism>
<keyword evidence="4" id="KW-1133">Transmembrane helix</keyword>
<dbReference type="PANTHER" id="PTHR32347">
    <property type="entry name" value="EFFLUX SYSTEM COMPONENT YKNX-RELATED"/>
    <property type="match status" value="1"/>
</dbReference>
<dbReference type="InterPro" id="IPR011053">
    <property type="entry name" value="Single_hybrid_motif"/>
</dbReference>
<keyword evidence="4" id="KW-0472">Membrane</keyword>
<dbReference type="AlphaFoldDB" id="A0A1E3L9L2"/>
<comment type="subcellular location">
    <subcellularLocation>
        <location evidence="1">Cell envelope</location>
    </subcellularLocation>
</comment>
<evidence type="ECO:0000313" key="6">
    <source>
        <dbReference type="EMBL" id="ODP30271.1"/>
    </source>
</evidence>
<evidence type="ECO:0000256" key="2">
    <source>
        <dbReference type="ARBA" id="ARBA00023054"/>
    </source>
</evidence>
<dbReference type="InterPro" id="IPR050465">
    <property type="entry name" value="UPF0194_transport"/>
</dbReference>
<dbReference type="EMBL" id="MDER01000022">
    <property type="protein sequence ID" value="ODP30271.1"/>
    <property type="molecule type" value="Genomic_DNA"/>
</dbReference>
<dbReference type="InterPro" id="IPR058648">
    <property type="entry name" value="HH_CzcB-like"/>
</dbReference>
<dbReference type="GO" id="GO:0015562">
    <property type="term" value="F:efflux transmembrane transporter activity"/>
    <property type="evidence" value="ECO:0007669"/>
    <property type="project" value="InterPro"/>
</dbReference>
<dbReference type="RefSeq" id="WP_241669441.1">
    <property type="nucleotide sequence ID" value="NZ_MDER01000022.1"/>
</dbReference>
<keyword evidence="4" id="KW-0812">Transmembrane</keyword>
<dbReference type="SUPFAM" id="SSF51230">
    <property type="entry name" value="Single hybrid motif"/>
    <property type="match status" value="1"/>
</dbReference>
<keyword evidence="7" id="KW-1185">Reference proteome</keyword>
<feature type="coiled-coil region" evidence="3">
    <location>
        <begin position="204"/>
        <end position="309"/>
    </location>
</feature>
<evidence type="ECO:0000256" key="4">
    <source>
        <dbReference type="SAM" id="Phobius"/>
    </source>
</evidence>
<keyword evidence="2 3" id="KW-0175">Coiled coil</keyword>
<proteinExistence type="predicted"/>
<gene>
    <name evidence="6" type="ORF">PTI45_00342</name>
</gene>
<evidence type="ECO:0000256" key="1">
    <source>
        <dbReference type="ARBA" id="ARBA00004196"/>
    </source>
</evidence>
<dbReference type="STRING" id="1886670.PTI45_00342"/>
<dbReference type="Gene3D" id="1.10.287.470">
    <property type="entry name" value="Helix hairpin bin"/>
    <property type="match status" value="1"/>
</dbReference>
<dbReference type="PANTHER" id="PTHR32347:SF23">
    <property type="entry name" value="BLL5650 PROTEIN"/>
    <property type="match status" value="1"/>
</dbReference>
<feature type="transmembrane region" description="Helical" evidence="4">
    <location>
        <begin position="6"/>
        <end position="24"/>
    </location>
</feature>
<dbReference type="PATRIC" id="fig|1886670.3.peg.365"/>
<accession>A0A1E3L9L2</accession>
<dbReference type="Proteomes" id="UP000094578">
    <property type="component" value="Unassembled WGS sequence"/>
</dbReference>
<protein>
    <recommendedName>
        <fullName evidence="5">CzcB-like alpha-helical hairpin domain-containing protein</fullName>
    </recommendedName>
</protein>
<dbReference type="SUPFAM" id="SSF56954">
    <property type="entry name" value="Outer membrane efflux proteins (OEP)"/>
    <property type="match status" value="1"/>
</dbReference>
<reference evidence="6 7" key="1">
    <citation type="submission" date="2016-08" db="EMBL/GenBank/DDBJ databases">
        <title>Genome sequencing of Paenibacillus sp. TI45-13ar, isolated from Korean traditional nuruk.</title>
        <authorList>
            <person name="Kim S.-J."/>
        </authorList>
    </citation>
    <scope>NUCLEOTIDE SEQUENCE [LARGE SCALE GENOMIC DNA]</scope>
    <source>
        <strain evidence="6 7">TI45-13ar</strain>
    </source>
</reference>
<evidence type="ECO:0000259" key="5">
    <source>
        <dbReference type="Pfam" id="PF25893"/>
    </source>
</evidence>
<dbReference type="Pfam" id="PF25893">
    <property type="entry name" value="HH_CzcB"/>
    <property type="match status" value="1"/>
</dbReference>
<comment type="caution">
    <text evidence="6">The sequence shown here is derived from an EMBL/GenBank/DDBJ whole genome shotgun (WGS) entry which is preliminary data.</text>
</comment>
<dbReference type="GO" id="GO:0030313">
    <property type="term" value="C:cell envelope"/>
    <property type="evidence" value="ECO:0007669"/>
    <property type="project" value="UniProtKB-SubCell"/>
</dbReference>
<dbReference type="Gene3D" id="2.40.30.170">
    <property type="match status" value="1"/>
</dbReference>
<sequence length="436" mass="46975">MKIVKLIPIVVLIAALGIGGYLLTMHGKDAVSMAALKKEGVLTIDTVNSSFEGQAGKLSSVKVIEEQRVKKGQVLMTLDTNDIDLQIKGIKEQMSQVDVQISQARSSLTSQANKLAEQEANAKLNIQAAQLAETQVNQGARAEDITSQEIAVDSAKKSVEIANNSVTSAQTAVSAAQQAADFAQTSFDRNKSLFDNGLATQASVDSAQNAVDTANKQLQSAQDQLATAQKQVELTGNQVKAQETALEKMKNGATAEDREQASLKVAQAQQALKQIQQGQEDIGNGKYNIELLQKQKDSLQINLDTLNVQKNRRVLKAAVDGKVTRVVPKVGENVSAGTPVVVIETGKLYYDLYVGEENIKTFKAGAKVKTDVISLNKDVQGTVRYITSAPQYAALRMSREKGQADTTSFIVRVDVKRTSELLPGMTVEVLTNESNN</sequence>
<evidence type="ECO:0000256" key="3">
    <source>
        <dbReference type="SAM" id="Coils"/>
    </source>
</evidence>
<evidence type="ECO:0000313" key="7">
    <source>
        <dbReference type="Proteomes" id="UP000094578"/>
    </source>
</evidence>
<feature type="domain" description="CzcB-like alpha-helical hairpin" evidence="5">
    <location>
        <begin position="169"/>
        <end position="226"/>
    </location>
</feature>